<evidence type="ECO:0000256" key="1">
    <source>
        <dbReference type="SAM" id="Coils"/>
    </source>
</evidence>
<dbReference type="Gene3D" id="1.20.120.1490">
    <property type="match status" value="1"/>
</dbReference>
<sequence length="194" mass="22259">MENYDFEGTGLGERARRNSWLIYILIFSLALNLAAGASLVCLRHLKGRAAGRPQAESPLTVNDLCRSLGLQVEQCRQMHRLARDRRKQRQDLRERLAQQQRELWNLVKQDSPFWGGIQSKIRDIISLQTKMEEEAVQLCLEFERLLQPEQRVVYLTLLEKMLRPERDGSGGSSAFKPGGGHWGNARKTNHSEGY</sequence>
<keyword evidence="3" id="KW-0472">Membrane</keyword>
<dbReference type="EMBL" id="DTMF01000217">
    <property type="protein sequence ID" value="HGF34512.1"/>
    <property type="molecule type" value="Genomic_DNA"/>
</dbReference>
<evidence type="ECO:0000313" key="4">
    <source>
        <dbReference type="EMBL" id="HGF34512.1"/>
    </source>
</evidence>
<comment type="caution">
    <text evidence="4">The sequence shown here is derived from an EMBL/GenBank/DDBJ whole genome shotgun (WGS) entry which is preliminary data.</text>
</comment>
<name>A0A7C3ZBY6_9BACT</name>
<keyword evidence="1" id="KW-0175">Coiled coil</keyword>
<proteinExistence type="predicted"/>
<feature type="coiled-coil region" evidence="1">
    <location>
        <begin position="82"/>
        <end position="109"/>
    </location>
</feature>
<evidence type="ECO:0000256" key="3">
    <source>
        <dbReference type="SAM" id="Phobius"/>
    </source>
</evidence>
<protein>
    <submittedName>
        <fullName evidence="4">Periplasmic heavy metal sensor</fullName>
    </submittedName>
</protein>
<feature type="transmembrane region" description="Helical" evidence="3">
    <location>
        <begin position="20"/>
        <end position="42"/>
    </location>
</feature>
<gene>
    <name evidence="4" type="ORF">ENW96_09035</name>
</gene>
<dbReference type="Pfam" id="PF13801">
    <property type="entry name" value="Metal_resist"/>
    <property type="match status" value="1"/>
</dbReference>
<keyword evidence="3" id="KW-0812">Transmembrane</keyword>
<accession>A0A7C3ZBY6</accession>
<feature type="region of interest" description="Disordered" evidence="2">
    <location>
        <begin position="166"/>
        <end position="194"/>
    </location>
</feature>
<dbReference type="AlphaFoldDB" id="A0A7C3ZBY6"/>
<organism evidence="4">
    <name type="scientific">Desulfobacca acetoxidans</name>
    <dbReference type="NCBI Taxonomy" id="60893"/>
    <lineage>
        <taxon>Bacteria</taxon>
        <taxon>Pseudomonadati</taxon>
        <taxon>Thermodesulfobacteriota</taxon>
        <taxon>Desulfobaccia</taxon>
        <taxon>Desulfobaccales</taxon>
        <taxon>Desulfobaccaceae</taxon>
        <taxon>Desulfobacca</taxon>
    </lineage>
</organism>
<reference evidence="4" key="1">
    <citation type="journal article" date="2020" name="mSystems">
        <title>Genome- and Community-Level Interaction Insights into Carbon Utilization and Element Cycling Functions of Hydrothermarchaeota in Hydrothermal Sediment.</title>
        <authorList>
            <person name="Zhou Z."/>
            <person name="Liu Y."/>
            <person name="Xu W."/>
            <person name="Pan J."/>
            <person name="Luo Z.H."/>
            <person name="Li M."/>
        </authorList>
    </citation>
    <scope>NUCLEOTIDE SEQUENCE [LARGE SCALE GENOMIC DNA]</scope>
    <source>
        <strain evidence="4">SpSt-897</strain>
    </source>
</reference>
<dbReference type="InterPro" id="IPR025961">
    <property type="entry name" value="Metal_resist"/>
</dbReference>
<evidence type="ECO:0000256" key="2">
    <source>
        <dbReference type="SAM" id="MobiDB-lite"/>
    </source>
</evidence>
<keyword evidence="3" id="KW-1133">Transmembrane helix</keyword>